<dbReference type="EMBL" id="JBJQND010000001">
    <property type="protein sequence ID" value="KAL3887637.1"/>
    <property type="molecule type" value="Genomic_DNA"/>
</dbReference>
<comment type="caution">
    <text evidence="3">The sequence shown here is derived from an EMBL/GenBank/DDBJ whole genome shotgun (WGS) entry which is preliminary data.</text>
</comment>
<keyword evidence="1" id="KW-0677">Repeat</keyword>
<proteinExistence type="predicted"/>
<sequence>MIPSSDYVSGIEASKSQIQDGAMIDLDENQTKDYRHEICENYFREIRDHLKDKPSRFHLVEEDFAIDNTVVDSKLEGLKRKIVEVASQQPYWGEEIPAMWLPLEQVLMNLRAQGHKVIHRSLLEIMNQAGGVQISTDELDLFLRFQHEIGAILYFSTELLKEKIVLEPQWMINALKSLITAEMFVLRHAPSVTTLWYEFKNGKLYPELIDIIWSKENNPEFHDNKDHILRLMEQLNIIATPRIFSEEGQITKASLFMYSNICFSKFAFSDERYFLAPCMLQQETPEEIIIPKPNAQMESSPVLCYVFIDNFLPSAIFHRLVAACIAHWPVAKKKKEHIEENLIFCGCCVFQLDEQHKLTLHFRQHVIFLRVTRMGLKDKTPSSKRCNEVRYFITRTLLKIIGYLGEGLKFEYFIQCPEYNGVCINSLMSVARFETNAEVYCEFHDHMIKSCTVLAFWFEDQ</sequence>
<dbReference type="InterPro" id="IPR036388">
    <property type="entry name" value="WH-like_DNA-bd_sf"/>
</dbReference>
<name>A0ABD3XNH1_SINWO</name>
<dbReference type="Pfam" id="PF16095">
    <property type="entry name" value="COR-A"/>
    <property type="match status" value="1"/>
</dbReference>
<organism evidence="3 4">
    <name type="scientific">Sinanodonta woodiana</name>
    <name type="common">Chinese pond mussel</name>
    <name type="synonym">Anodonta woodiana</name>
    <dbReference type="NCBI Taxonomy" id="1069815"/>
    <lineage>
        <taxon>Eukaryota</taxon>
        <taxon>Metazoa</taxon>
        <taxon>Spiralia</taxon>
        <taxon>Lophotrochozoa</taxon>
        <taxon>Mollusca</taxon>
        <taxon>Bivalvia</taxon>
        <taxon>Autobranchia</taxon>
        <taxon>Heteroconchia</taxon>
        <taxon>Palaeoheterodonta</taxon>
        <taxon>Unionida</taxon>
        <taxon>Unionoidea</taxon>
        <taxon>Unionidae</taxon>
        <taxon>Unioninae</taxon>
        <taxon>Sinanodonta</taxon>
    </lineage>
</organism>
<feature type="domain" description="COR" evidence="2">
    <location>
        <begin position="97"/>
        <end position="238"/>
    </location>
</feature>
<evidence type="ECO:0000313" key="4">
    <source>
        <dbReference type="Proteomes" id="UP001634394"/>
    </source>
</evidence>
<evidence type="ECO:0000259" key="2">
    <source>
        <dbReference type="Pfam" id="PF16095"/>
    </source>
</evidence>
<evidence type="ECO:0000256" key="1">
    <source>
        <dbReference type="ARBA" id="ARBA00022737"/>
    </source>
</evidence>
<dbReference type="InterPro" id="IPR032171">
    <property type="entry name" value="COR-A"/>
</dbReference>
<dbReference type="Proteomes" id="UP001634394">
    <property type="component" value="Unassembled WGS sequence"/>
</dbReference>
<evidence type="ECO:0000313" key="3">
    <source>
        <dbReference type="EMBL" id="KAL3887637.1"/>
    </source>
</evidence>
<gene>
    <name evidence="3" type="ORF">ACJMK2_000033</name>
</gene>
<protein>
    <recommendedName>
        <fullName evidence="2">COR domain-containing protein</fullName>
    </recommendedName>
</protein>
<feature type="non-terminal residue" evidence="3">
    <location>
        <position position="461"/>
    </location>
</feature>
<dbReference type="Gene3D" id="1.10.10.10">
    <property type="entry name" value="Winged helix-like DNA-binding domain superfamily/Winged helix DNA-binding domain"/>
    <property type="match status" value="1"/>
</dbReference>
<accession>A0ABD3XNH1</accession>
<reference evidence="3 4" key="1">
    <citation type="submission" date="2024-11" db="EMBL/GenBank/DDBJ databases">
        <title>Chromosome-level genome assembly of the freshwater bivalve Anodonta woodiana.</title>
        <authorList>
            <person name="Chen X."/>
        </authorList>
    </citation>
    <scope>NUCLEOTIDE SEQUENCE [LARGE SCALE GENOMIC DNA]</scope>
    <source>
        <strain evidence="3">MN2024</strain>
        <tissue evidence="3">Gills</tissue>
    </source>
</reference>
<dbReference type="AlphaFoldDB" id="A0ABD3XNH1"/>
<keyword evidence="4" id="KW-1185">Reference proteome</keyword>